<organism evidence="2 3">
    <name type="scientific">Nocardia cerradoensis</name>
    <dbReference type="NCBI Taxonomy" id="85688"/>
    <lineage>
        <taxon>Bacteria</taxon>
        <taxon>Bacillati</taxon>
        <taxon>Actinomycetota</taxon>
        <taxon>Actinomycetes</taxon>
        <taxon>Mycobacteriales</taxon>
        <taxon>Nocardiaceae</taxon>
        <taxon>Nocardia</taxon>
    </lineage>
</organism>
<feature type="signal peptide" evidence="1">
    <location>
        <begin position="1"/>
        <end position="33"/>
    </location>
</feature>
<dbReference type="Gene3D" id="1.10.260.130">
    <property type="match status" value="1"/>
</dbReference>
<dbReference type="GO" id="GO:0004806">
    <property type="term" value="F:triacylglycerol lipase activity"/>
    <property type="evidence" value="ECO:0007669"/>
    <property type="project" value="InterPro"/>
</dbReference>
<reference evidence="2 3" key="1">
    <citation type="submission" date="2017-07" db="EMBL/GenBank/DDBJ databases">
        <title>First draft Genome Sequence of Nocardia cerradoensis isolated from human infection.</title>
        <authorList>
            <person name="Carrasco G."/>
        </authorList>
    </citation>
    <scope>NUCLEOTIDE SEQUENCE [LARGE SCALE GENOMIC DNA]</scope>
    <source>
        <strain evidence="2 3">CNM20130759</strain>
    </source>
</reference>
<dbReference type="SUPFAM" id="SSF53474">
    <property type="entry name" value="alpha/beta-Hydrolases"/>
    <property type="match status" value="1"/>
</dbReference>
<dbReference type="InterPro" id="IPR005152">
    <property type="entry name" value="Lipase_secreted"/>
</dbReference>
<dbReference type="EMBL" id="NGAF01000006">
    <property type="protein sequence ID" value="OXR44500.1"/>
    <property type="molecule type" value="Genomic_DNA"/>
</dbReference>
<dbReference type="AlphaFoldDB" id="A0A231H6U1"/>
<sequence>MKRGRAVLQIATAVAAMSLLVGSATGLAPSADAASDSFYEYTGAAPLSSIAPGTVLQTRTMPYHFAGIPTPVTAVQLQYRTTDAQQRPAVNVTSVLLPPTGVDPAKAVAYQSFYDSLNPEDGPSRSVAGDVSFGGAVNNVEGQLVAPLLAQGYTIIVADTEGQAADFAAGPEYGMNTLDSIRAATHSAQVGLNEQTRIALFGYSGGAIATNWAAALAPVYAPDVDRQLVGAAEGGVLVNPARNLRYIDGSFGWAGVAAMAVIGIGRSYDIDFSPYMSPLGTEILNKMQYASIANVLFQYPGLTWAQMVKPEYADPNSVAPFVEAVRKVDLGLAPTPTIPMLIGQGANGVLEGTDNGKPVSGPGDGVMVAGDVRSLARQYCDTGNSSILYRQYDLLSHTPSTIAWLPEALLWLNDRFAGRPAPANCGAIAPGNSLDPVI</sequence>
<protein>
    <submittedName>
        <fullName evidence="2">Putative inactive lipase</fullName>
    </submittedName>
</protein>
<dbReference type="Pfam" id="PF03583">
    <property type="entry name" value="LIP"/>
    <property type="match status" value="1"/>
</dbReference>
<dbReference type="InterPro" id="IPR029058">
    <property type="entry name" value="AB_hydrolase_fold"/>
</dbReference>
<evidence type="ECO:0000256" key="1">
    <source>
        <dbReference type="SAM" id="SignalP"/>
    </source>
</evidence>
<dbReference type="Gene3D" id="3.40.50.1820">
    <property type="entry name" value="alpha/beta hydrolase"/>
    <property type="match status" value="1"/>
</dbReference>
<accession>A0A231H6U1</accession>
<gene>
    <name evidence="2" type="ORF">B7C42_03289</name>
</gene>
<evidence type="ECO:0000313" key="3">
    <source>
        <dbReference type="Proteomes" id="UP000215506"/>
    </source>
</evidence>
<name>A0A231H6U1_9NOCA</name>
<dbReference type="GO" id="GO:0016042">
    <property type="term" value="P:lipid catabolic process"/>
    <property type="evidence" value="ECO:0007669"/>
    <property type="project" value="InterPro"/>
</dbReference>
<evidence type="ECO:0000313" key="2">
    <source>
        <dbReference type="EMBL" id="OXR44500.1"/>
    </source>
</evidence>
<dbReference type="Proteomes" id="UP000215506">
    <property type="component" value="Unassembled WGS sequence"/>
</dbReference>
<proteinExistence type="predicted"/>
<dbReference type="PANTHER" id="PTHR34853:SF1">
    <property type="entry name" value="LIPASE 5"/>
    <property type="match status" value="1"/>
</dbReference>
<dbReference type="PANTHER" id="PTHR34853">
    <property type="match status" value="1"/>
</dbReference>
<keyword evidence="3" id="KW-1185">Reference proteome</keyword>
<dbReference type="RefSeq" id="WP_223273478.1">
    <property type="nucleotide sequence ID" value="NZ_NGAF01000006.1"/>
</dbReference>
<dbReference type="PIRSF" id="PIRSF029171">
    <property type="entry name" value="Esterase_LipA"/>
    <property type="match status" value="1"/>
</dbReference>
<keyword evidence="1" id="KW-0732">Signal</keyword>
<feature type="chain" id="PRO_5013189494" evidence="1">
    <location>
        <begin position="34"/>
        <end position="438"/>
    </location>
</feature>
<comment type="caution">
    <text evidence="2">The sequence shown here is derived from an EMBL/GenBank/DDBJ whole genome shotgun (WGS) entry which is preliminary data.</text>
</comment>